<dbReference type="Proteomes" id="UP001237207">
    <property type="component" value="Unassembled WGS sequence"/>
</dbReference>
<keyword evidence="13" id="KW-1185">Reference proteome</keyword>
<evidence type="ECO:0000256" key="8">
    <source>
        <dbReference type="ARBA" id="ARBA00049348"/>
    </source>
</evidence>
<keyword evidence="3 9" id="KW-0963">Cytoplasm</keyword>
<dbReference type="SUPFAM" id="SSF46767">
    <property type="entry name" value="Methylated DNA-protein cysteine methyltransferase, C-terminal domain"/>
    <property type="match status" value="1"/>
</dbReference>
<reference evidence="12" key="1">
    <citation type="submission" date="2023-07" db="EMBL/GenBank/DDBJ databases">
        <title>Genomic Encyclopedia of Type Strains, Phase IV (KMG-IV): sequencing the most valuable type-strain genomes for metagenomic binning, comparative biology and taxonomic classification.</title>
        <authorList>
            <person name="Goeker M."/>
        </authorList>
    </citation>
    <scope>NUCLEOTIDE SEQUENCE</scope>
    <source>
        <strain evidence="12">DSM 23947</strain>
    </source>
</reference>
<dbReference type="InterPro" id="IPR036631">
    <property type="entry name" value="MGMT_N_sf"/>
</dbReference>
<evidence type="ECO:0000313" key="13">
    <source>
        <dbReference type="Proteomes" id="UP001237207"/>
    </source>
</evidence>
<dbReference type="PANTHER" id="PTHR10815:SF5">
    <property type="entry name" value="METHYLATED-DNA--PROTEIN-CYSTEINE METHYLTRANSFERASE"/>
    <property type="match status" value="1"/>
</dbReference>
<dbReference type="NCBIfam" id="TIGR00589">
    <property type="entry name" value="ogt"/>
    <property type="match status" value="1"/>
</dbReference>
<evidence type="ECO:0000256" key="7">
    <source>
        <dbReference type="ARBA" id="ARBA00023204"/>
    </source>
</evidence>
<feature type="domain" description="Methylated-DNA-[protein]-cysteine S-methyltransferase DNA binding" evidence="10">
    <location>
        <begin position="76"/>
        <end position="155"/>
    </location>
</feature>
<dbReference type="Pfam" id="PF02870">
    <property type="entry name" value="Methyltransf_1N"/>
    <property type="match status" value="1"/>
</dbReference>
<keyword evidence="7 9" id="KW-0234">DNA repair</keyword>
<dbReference type="InterPro" id="IPR014048">
    <property type="entry name" value="MethylDNA_cys_MeTrfase_DNA-bd"/>
</dbReference>
<dbReference type="InterPro" id="IPR023546">
    <property type="entry name" value="MGMT"/>
</dbReference>
<evidence type="ECO:0000313" key="12">
    <source>
        <dbReference type="EMBL" id="MDQ0214847.1"/>
    </source>
</evidence>
<dbReference type="Pfam" id="PF01035">
    <property type="entry name" value="DNA_binding_1"/>
    <property type="match status" value="1"/>
</dbReference>
<evidence type="ECO:0000259" key="10">
    <source>
        <dbReference type="Pfam" id="PF01035"/>
    </source>
</evidence>
<dbReference type="PANTHER" id="PTHR10815">
    <property type="entry name" value="METHYLATED-DNA--PROTEIN-CYSTEINE METHYLTRANSFERASE"/>
    <property type="match status" value="1"/>
</dbReference>
<dbReference type="GO" id="GO:0032259">
    <property type="term" value="P:methylation"/>
    <property type="evidence" value="ECO:0007669"/>
    <property type="project" value="UniProtKB-KW"/>
</dbReference>
<sequence>MTQYFLTFHCILGPLSIVANDSSITSIEFEVIEEKEDCLFQPDHPILQQAERELLEYFQGERKLFSVPIFYEGTVFQRAVWEALLQIPYGETCSYQDIAEKIGKPKAVRAVGQANKANAIPIIIPCHRVIGKNKKLTGYAGKQIDKKESLLKIEKAFEEIKL</sequence>
<gene>
    <name evidence="12" type="ORF">J2S13_001244</name>
</gene>
<dbReference type="InterPro" id="IPR001497">
    <property type="entry name" value="MethylDNA_cys_MeTrfase_AS"/>
</dbReference>
<evidence type="ECO:0000256" key="4">
    <source>
        <dbReference type="ARBA" id="ARBA00022603"/>
    </source>
</evidence>
<keyword evidence="6 9" id="KW-0227">DNA damage</keyword>
<feature type="active site" description="Nucleophile; methyl group acceptor" evidence="9">
    <location>
        <position position="126"/>
    </location>
</feature>
<name>A0AAJ1WGB0_9BACI</name>
<dbReference type="RefSeq" id="WP_307256839.1">
    <property type="nucleotide sequence ID" value="NZ_JAUSUC010000011.1"/>
</dbReference>
<evidence type="ECO:0000256" key="9">
    <source>
        <dbReference type="HAMAP-Rule" id="MF_00772"/>
    </source>
</evidence>
<dbReference type="AlphaFoldDB" id="A0AAJ1WGB0"/>
<comment type="miscellaneous">
    <text evidence="9">This enzyme catalyzes only one turnover and therefore is not strictly catalytic. According to one definition, an enzyme is a biocatalyst that acts repeatedly and over many reaction cycles.</text>
</comment>
<keyword evidence="4 9" id="KW-0489">Methyltransferase</keyword>
<feature type="domain" description="Methylguanine DNA methyltransferase ribonuclease-like" evidence="11">
    <location>
        <begin position="7"/>
        <end position="69"/>
    </location>
</feature>
<dbReference type="EC" id="2.1.1.63" evidence="9"/>
<dbReference type="Gene3D" id="1.10.10.10">
    <property type="entry name" value="Winged helix-like DNA-binding domain superfamily/Winged helix DNA-binding domain"/>
    <property type="match status" value="1"/>
</dbReference>
<dbReference type="SUPFAM" id="SSF53155">
    <property type="entry name" value="Methylated DNA-protein cysteine methyltransferase domain"/>
    <property type="match status" value="1"/>
</dbReference>
<comment type="similarity">
    <text evidence="2 9">Belongs to the MGMT family.</text>
</comment>
<comment type="function">
    <text evidence="9">Involved in the cellular defense against the biological effects of O6-methylguanine (O6-MeG) and O4-methylthymine (O4-MeT) in DNA. Repairs the methylated nucleobase in DNA by stoichiometrically transferring the methyl group to a cysteine residue in the enzyme. This is a suicide reaction: the enzyme is irreversibly inactivated.</text>
</comment>
<evidence type="ECO:0000256" key="6">
    <source>
        <dbReference type="ARBA" id="ARBA00022763"/>
    </source>
</evidence>
<dbReference type="GO" id="GO:0003908">
    <property type="term" value="F:methylated-DNA-[protein]-cysteine S-methyltransferase activity"/>
    <property type="evidence" value="ECO:0007669"/>
    <property type="project" value="UniProtKB-UniRule"/>
</dbReference>
<comment type="subcellular location">
    <subcellularLocation>
        <location evidence="9">Cytoplasm</location>
    </subcellularLocation>
</comment>
<evidence type="ECO:0000256" key="3">
    <source>
        <dbReference type="ARBA" id="ARBA00022490"/>
    </source>
</evidence>
<comment type="catalytic activity">
    <reaction evidence="8 9">
        <text>a 6-O-methyl-2'-deoxyguanosine in DNA + L-cysteinyl-[protein] = S-methyl-L-cysteinyl-[protein] + a 2'-deoxyguanosine in DNA</text>
        <dbReference type="Rhea" id="RHEA:24000"/>
        <dbReference type="Rhea" id="RHEA-COMP:10131"/>
        <dbReference type="Rhea" id="RHEA-COMP:10132"/>
        <dbReference type="Rhea" id="RHEA-COMP:11367"/>
        <dbReference type="Rhea" id="RHEA-COMP:11368"/>
        <dbReference type="ChEBI" id="CHEBI:29950"/>
        <dbReference type="ChEBI" id="CHEBI:82612"/>
        <dbReference type="ChEBI" id="CHEBI:85445"/>
        <dbReference type="ChEBI" id="CHEBI:85448"/>
        <dbReference type="EC" id="2.1.1.63"/>
    </reaction>
</comment>
<dbReference type="Gene3D" id="3.30.160.70">
    <property type="entry name" value="Methylated DNA-protein cysteine methyltransferase domain"/>
    <property type="match status" value="1"/>
</dbReference>
<comment type="catalytic activity">
    <reaction evidence="1 9">
        <text>a 4-O-methyl-thymidine in DNA + L-cysteinyl-[protein] = a thymidine in DNA + S-methyl-L-cysteinyl-[protein]</text>
        <dbReference type="Rhea" id="RHEA:53428"/>
        <dbReference type="Rhea" id="RHEA-COMP:10131"/>
        <dbReference type="Rhea" id="RHEA-COMP:10132"/>
        <dbReference type="Rhea" id="RHEA-COMP:13555"/>
        <dbReference type="Rhea" id="RHEA-COMP:13556"/>
        <dbReference type="ChEBI" id="CHEBI:29950"/>
        <dbReference type="ChEBI" id="CHEBI:82612"/>
        <dbReference type="ChEBI" id="CHEBI:137386"/>
        <dbReference type="ChEBI" id="CHEBI:137387"/>
        <dbReference type="EC" id="2.1.1.63"/>
    </reaction>
</comment>
<dbReference type="PROSITE" id="PS00374">
    <property type="entry name" value="MGMT"/>
    <property type="match status" value="1"/>
</dbReference>
<organism evidence="12 13">
    <name type="scientific">Oikeobacillus pervagus</name>
    <dbReference type="NCBI Taxonomy" id="1325931"/>
    <lineage>
        <taxon>Bacteria</taxon>
        <taxon>Bacillati</taxon>
        <taxon>Bacillota</taxon>
        <taxon>Bacilli</taxon>
        <taxon>Bacillales</taxon>
        <taxon>Bacillaceae</taxon>
        <taxon>Oikeobacillus</taxon>
    </lineage>
</organism>
<dbReference type="EMBL" id="JAUSUC010000011">
    <property type="protein sequence ID" value="MDQ0214847.1"/>
    <property type="molecule type" value="Genomic_DNA"/>
</dbReference>
<dbReference type="CDD" id="cd06445">
    <property type="entry name" value="ATase"/>
    <property type="match status" value="1"/>
</dbReference>
<evidence type="ECO:0000256" key="5">
    <source>
        <dbReference type="ARBA" id="ARBA00022679"/>
    </source>
</evidence>
<dbReference type="InterPro" id="IPR008332">
    <property type="entry name" value="MethylG_MeTrfase_N"/>
</dbReference>
<dbReference type="FunFam" id="1.10.10.10:FF:000214">
    <property type="entry name" value="Methylated-DNA--protein-cysteine methyltransferase"/>
    <property type="match status" value="1"/>
</dbReference>
<keyword evidence="5 9" id="KW-0808">Transferase</keyword>
<evidence type="ECO:0000256" key="2">
    <source>
        <dbReference type="ARBA" id="ARBA00008711"/>
    </source>
</evidence>
<accession>A0AAJ1WGB0</accession>
<dbReference type="GO" id="GO:0006307">
    <property type="term" value="P:DNA alkylation repair"/>
    <property type="evidence" value="ECO:0007669"/>
    <property type="project" value="UniProtKB-UniRule"/>
</dbReference>
<evidence type="ECO:0000256" key="1">
    <source>
        <dbReference type="ARBA" id="ARBA00001286"/>
    </source>
</evidence>
<dbReference type="InterPro" id="IPR036388">
    <property type="entry name" value="WH-like_DNA-bd_sf"/>
</dbReference>
<dbReference type="GO" id="GO:0005737">
    <property type="term" value="C:cytoplasm"/>
    <property type="evidence" value="ECO:0007669"/>
    <property type="project" value="UniProtKB-SubCell"/>
</dbReference>
<evidence type="ECO:0000259" key="11">
    <source>
        <dbReference type="Pfam" id="PF02870"/>
    </source>
</evidence>
<proteinExistence type="inferred from homology"/>
<comment type="caution">
    <text evidence="12">The sequence shown here is derived from an EMBL/GenBank/DDBJ whole genome shotgun (WGS) entry which is preliminary data.</text>
</comment>
<dbReference type="HAMAP" id="MF_00772">
    <property type="entry name" value="OGT"/>
    <property type="match status" value="1"/>
</dbReference>
<protein>
    <recommendedName>
        <fullName evidence="9">Methylated-DNA--protein-cysteine methyltransferase</fullName>
        <ecNumber evidence="9">2.1.1.63</ecNumber>
    </recommendedName>
    <alternativeName>
        <fullName evidence="9">6-O-methylguanine-DNA methyltransferase</fullName>
        <shortName evidence="9">MGMT</shortName>
    </alternativeName>
    <alternativeName>
        <fullName evidence="9">O-6-methylguanine-DNA-alkyltransferase</fullName>
    </alternativeName>
</protein>
<dbReference type="InterPro" id="IPR036217">
    <property type="entry name" value="MethylDNA_cys_MeTrfase_DNAb"/>
</dbReference>